<evidence type="ECO:0000313" key="3">
    <source>
        <dbReference type="WBParaSite" id="ALUE_0001337101-mRNA-1"/>
    </source>
</evidence>
<sequence length="74" mass="8642">MVVRYGRHPRLIALRFLVLSLANEEAMRLTAKHHTPIMCEIASRSDTHQLFISRRAKQPLADGFRFSYDNSPFR</sequence>
<proteinExistence type="predicted"/>
<feature type="signal peptide" evidence="1">
    <location>
        <begin position="1"/>
        <end position="22"/>
    </location>
</feature>
<keyword evidence="2" id="KW-1185">Reference proteome</keyword>
<accession>A0A0M3I7Y2</accession>
<dbReference type="WBParaSite" id="ALUE_0001337101-mRNA-1">
    <property type="protein sequence ID" value="ALUE_0001337101-mRNA-1"/>
    <property type="gene ID" value="ALUE_0001337101"/>
</dbReference>
<feature type="chain" id="PRO_5005656952" evidence="1">
    <location>
        <begin position="23"/>
        <end position="74"/>
    </location>
</feature>
<keyword evidence="1" id="KW-0732">Signal</keyword>
<evidence type="ECO:0000256" key="1">
    <source>
        <dbReference type="SAM" id="SignalP"/>
    </source>
</evidence>
<reference evidence="3" key="1">
    <citation type="submission" date="2017-02" db="UniProtKB">
        <authorList>
            <consortium name="WormBaseParasite"/>
        </authorList>
    </citation>
    <scope>IDENTIFICATION</scope>
</reference>
<evidence type="ECO:0000313" key="2">
    <source>
        <dbReference type="Proteomes" id="UP000036681"/>
    </source>
</evidence>
<dbReference type="AlphaFoldDB" id="A0A0M3I7Y2"/>
<dbReference type="Proteomes" id="UP000036681">
    <property type="component" value="Unplaced"/>
</dbReference>
<protein>
    <submittedName>
        <fullName evidence="3">Secreted protein</fullName>
    </submittedName>
</protein>
<name>A0A0M3I7Y2_ASCLU</name>
<organism evidence="2 3">
    <name type="scientific">Ascaris lumbricoides</name>
    <name type="common">Giant roundworm</name>
    <dbReference type="NCBI Taxonomy" id="6252"/>
    <lineage>
        <taxon>Eukaryota</taxon>
        <taxon>Metazoa</taxon>
        <taxon>Ecdysozoa</taxon>
        <taxon>Nematoda</taxon>
        <taxon>Chromadorea</taxon>
        <taxon>Rhabditida</taxon>
        <taxon>Spirurina</taxon>
        <taxon>Ascaridomorpha</taxon>
        <taxon>Ascaridoidea</taxon>
        <taxon>Ascarididae</taxon>
        <taxon>Ascaris</taxon>
    </lineage>
</organism>